<name>W1XDK7_9ZZZZ</name>
<reference evidence="1" key="1">
    <citation type="submission" date="2013-12" db="EMBL/GenBank/DDBJ databases">
        <title>A Varibaculum cambriense genome reconstructed from a premature infant gut community with otherwise low bacterial novelty that shifts toward anaerobic metabolism during the third week of life.</title>
        <authorList>
            <person name="Brown C.T."/>
            <person name="Sharon I."/>
            <person name="Thomas B.C."/>
            <person name="Castelle C.J."/>
            <person name="Morowitz M.J."/>
            <person name="Banfield J.F."/>
        </authorList>
    </citation>
    <scope>NUCLEOTIDE SEQUENCE</scope>
</reference>
<gene>
    <name evidence="1" type="ORF">Q604_UNBC16724G0002</name>
</gene>
<protein>
    <submittedName>
        <fullName evidence="1">Uncharacterized protein</fullName>
    </submittedName>
</protein>
<organism evidence="1">
    <name type="scientific">human gut metagenome</name>
    <dbReference type="NCBI Taxonomy" id="408170"/>
    <lineage>
        <taxon>unclassified sequences</taxon>
        <taxon>metagenomes</taxon>
        <taxon>organismal metagenomes</taxon>
    </lineage>
</organism>
<comment type="caution">
    <text evidence="1">The sequence shown here is derived from an EMBL/GenBank/DDBJ whole genome shotgun (WGS) entry which is preliminary data.</text>
</comment>
<feature type="non-terminal residue" evidence="1">
    <location>
        <position position="36"/>
    </location>
</feature>
<accession>W1XDK7</accession>
<proteinExistence type="predicted"/>
<evidence type="ECO:0000313" key="1">
    <source>
        <dbReference type="EMBL" id="ETJ28432.1"/>
    </source>
</evidence>
<sequence length="36" mass="3861">MTLRAFSSYGFEVNGKLTLRVAITGVKRFAITGAAL</sequence>
<dbReference type="AlphaFoldDB" id="W1XDK7"/>
<dbReference type="EMBL" id="AZMM01016724">
    <property type="protein sequence ID" value="ETJ28432.1"/>
    <property type="molecule type" value="Genomic_DNA"/>
</dbReference>